<evidence type="ECO:0000313" key="1">
    <source>
        <dbReference type="EMBL" id="CAB4166081.1"/>
    </source>
</evidence>
<accession>A0A6J5Q104</accession>
<evidence type="ECO:0000313" key="2">
    <source>
        <dbReference type="EMBL" id="CAB4173224.1"/>
    </source>
</evidence>
<evidence type="ECO:0000313" key="4">
    <source>
        <dbReference type="EMBL" id="CAB4219896.1"/>
    </source>
</evidence>
<sequence>MLAWWSAGGLVLALVALVAGLLACRAGSLPVCQSAGGGFVLVCAYIC</sequence>
<reference evidence="2" key="1">
    <citation type="submission" date="2020-05" db="EMBL/GenBank/DDBJ databases">
        <authorList>
            <person name="Chiriac C."/>
            <person name="Salcher M."/>
            <person name="Ghai R."/>
            <person name="Kavagutti S V."/>
        </authorList>
    </citation>
    <scope>NUCLEOTIDE SEQUENCE</scope>
</reference>
<dbReference type="EMBL" id="LR796780">
    <property type="protein sequence ID" value="CAB4166081.1"/>
    <property type="molecule type" value="Genomic_DNA"/>
</dbReference>
<dbReference type="EMBL" id="LR797488">
    <property type="protein sequence ID" value="CAB4219896.1"/>
    <property type="molecule type" value="Genomic_DNA"/>
</dbReference>
<proteinExistence type="predicted"/>
<organism evidence="2">
    <name type="scientific">uncultured Caudovirales phage</name>
    <dbReference type="NCBI Taxonomy" id="2100421"/>
    <lineage>
        <taxon>Viruses</taxon>
        <taxon>Duplodnaviria</taxon>
        <taxon>Heunggongvirae</taxon>
        <taxon>Uroviricota</taxon>
        <taxon>Caudoviricetes</taxon>
        <taxon>Peduoviridae</taxon>
        <taxon>Maltschvirus</taxon>
        <taxon>Maltschvirus maltsch</taxon>
    </lineage>
</organism>
<gene>
    <name evidence="3" type="ORF">UFOVP1025_19</name>
    <name evidence="4" type="ORF">UFOVP1628_22</name>
    <name evidence="1" type="ORF">UFOVP852_15</name>
    <name evidence="2" type="ORF">UFOVP948_38</name>
</gene>
<protein>
    <submittedName>
        <fullName evidence="2">Uncharacterized protein</fullName>
    </submittedName>
</protein>
<evidence type="ECO:0000313" key="3">
    <source>
        <dbReference type="EMBL" id="CAB4178957.1"/>
    </source>
</evidence>
<name>A0A6J5Q104_9CAUD</name>
<dbReference type="EMBL" id="LR796971">
    <property type="protein sequence ID" value="CAB4178957.1"/>
    <property type="molecule type" value="Genomic_DNA"/>
</dbReference>
<dbReference type="EMBL" id="LR796896">
    <property type="protein sequence ID" value="CAB4173224.1"/>
    <property type="molecule type" value="Genomic_DNA"/>
</dbReference>